<dbReference type="Proteomes" id="UP000037982">
    <property type="component" value="Unassembled WGS sequence"/>
</dbReference>
<evidence type="ECO:0000313" key="1">
    <source>
        <dbReference type="EMBL" id="KPC64439.1"/>
    </source>
</evidence>
<gene>
    <name evidence="1" type="ORF">ADL29_11830</name>
</gene>
<name>A0A0N0H1F0_9ACTN</name>
<accession>A0A0N0H1F0</accession>
<comment type="caution">
    <text evidence="1">The sequence shown here is derived from an EMBL/GenBank/DDBJ whole genome shotgun (WGS) entry which is preliminary data.</text>
</comment>
<dbReference type="AlphaFoldDB" id="A0A0N0H1F0"/>
<feature type="non-terminal residue" evidence="1">
    <location>
        <position position="88"/>
    </location>
</feature>
<organism evidence="1 2">
    <name type="scientific">Streptomyces chattanoogensis</name>
    <dbReference type="NCBI Taxonomy" id="66876"/>
    <lineage>
        <taxon>Bacteria</taxon>
        <taxon>Bacillati</taxon>
        <taxon>Actinomycetota</taxon>
        <taxon>Actinomycetes</taxon>
        <taxon>Kitasatosporales</taxon>
        <taxon>Streptomycetaceae</taxon>
        <taxon>Streptomyces</taxon>
    </lineage>
</organism>
<dbReference type="RefSeq" id="WP_157878460.1">
    <property type="nucleotide sequence ID" value="NZ_LGKG01000091.1"/>
</dbReference>
<dbReference type="EMBL" id="LGKG01000091">
    <property type="protein sequence ID" value="KPC64439.1"/>
    <property type="molecule type" value="Genomic_DNA"/>
</dbReference>
<keyword evidence="2" id="KW-1185">Reference proteome</keyword>
<proteinExistence type="predicted"/>
<protein>
    <submittedName>
        <fullName evidence="1">Uncharacterized protein</fullName>
    </submittedName>
</protein>
<sequence>MSLTTTKTTHPADGSPRWTVTGPAGTVCYDRLGNHLAILNPSGEVIDSLRKRYALEARKAALVGDDAVFVLLTGHYRTHLDDATVADL</sequence>
<reference evidence="2" key="1">
    <citation type="submission" date="2015-07" db="EMBL/GenBank/DDBJ databases">
        <authorList>
            <person name="Ju K.-S."/>
            <person name="Doroghazi J.R."/>
            <person name="Metcalf W.W."/>
        </authorList>
    </citation>
    <scope>NUCLEOTIDE SEQUENCE [LARGE SCALE GENOMIC DNA]</scope>
    <source>
        <strain evidence="2">NRRL ISP-5002</strain>
    </source>
</reference>
<evidence type="ECO:0000313" key="2">
    <source>
        <dbReference type="Proteomes" id="UP000037982"/>
    </source>
</evidence>